<dbReference type="Proteomes" id="UP000029067">
    <property type="component" value="Unassembled WGS sequence"/>
</dbReference>
<proteinExistence type="inferred from homology"/>
<accession>A0A087AT45</accession>
<dbReference type="eggNOG" id="COG1131">
    <property type="taxonomic scope" value="Bacteria"/>
</dbReference>
<dbReference type="PANTHER" id="PTHR43335:SF2">
    <property type="entry name" value="ABC TRANSPORTER, ATP-BINDING PROTEIN"/>
    <property type="match status" value="1"/>
</dbReference>
<protein>
    <submittedName>
        <fullName evidence="4">ABC transporter, ATP binding protein</fullName>
        <ecNumber evidence="4">3.6.3.28</ecNumber>
    </submittedName>
</protein>
<dbReference type="GO" id="GO:0005524">
    <property type="term" value="F:ATP binding"/>
    <property type="evidence" value="ECO:0007669"/>
    <property type="project" value="InterPro"/>
</dbReference>
<reference evidence="4 5" key="1">
    <citation type="submission" date="2014-03" db="EMBL/GenBank/DDBJ databases">
        <title>Genomics of Bifidobacteria.</title>
        <authorList>
            <person name="Ventura M."/>
            <person name="Milani C."/>
            <person name="Lugli G.A."/>
        </authorList>
    </citation>
    <scope>NUCLEOTIDE SEQUENCE [LARGE SCALE GENOMIC DNA]</scope>
    <source>
        <strain evidence="4 5">LMG 10738</strain>
    </source>
</reference>
<dbReference type="GO" id="GO:0016887">
    <property type="term" value="F:ATP hydrolysis activity"/>
    <property type="evidence" value="ECO:0007669"/>
    <property type="project" value="InterPro"/>
</dbReference>
<dbReference type="InterPro" id="IPR027417">
    <property type="entry name" value="P-loop_NTPase"/>
</dbReference>
<dbReference type="Pfam" id="PF00005">
    <property type="entry name" value="ABC_tran"/>
    <property type="match status" value="1"/>
</dbReference>
<keyword evidence="2" id="KW-0813">Transport</keyword>
<dbReference type="PANTHER" id="PTHR43335">
    <property type="entry name" value="ABC TRANSPORTER, ATP-BINDING PROTEIN"/>
    <property type="match status" value="1"/>
</dbReference>
<evidence type="ECO:0000256" key="1">
    <source>
        <dbReference type="ARBA" id="ARBA00005417"/>
    </source>
</evidence>
<sequence>MGERETSLVRTLSGGMRQRIGIACAMACQPEILLLDEPTVGLDPEQRLELRAVLSEYARYHTVILSTHMVEDVVAMADEILILAHGSFVFDGNADELAAHADERDSLTTSWEAGYRSIMSDSTGKS</sequence>
<dbReference type="STRING" id="1688.BCUN_1850"/>
<dbReference type="EMBL" id="JGYV01000014">
    <property type="protein sequence ID" value="KFI61945.1"/>
    <property type="molecule type" value="Genomic_DNA"/>
</dbReference>
<evidence type="ECO:0000256" key="2">
    <source>
        <dbReference type="ARBA" id="ARBA00022448"/>
    </source>
</evidence>
<evidence type="ECO:0000313" key="5">
    <source>
        <dbReference type="Proteomes" id="UP000029067"/>
    </source>
</evidence>
<comment type="similarity">
    <text evidence="1">Belongs to the ABC transporter superfamily.</text>
</comment>
<evidence type="ECO:0000259" key="3">
    <source>
        <dbReference type="Pfam" id="PF00005"/>
    </source>
</evidence>
<keyword evidence="5" id="KW-1185">Reference proteome</keyword>
<dbReference type="Gene3D" id="3.40.50.300">
    <property type="entry name" value="P-loop containing nucleotide triphosphate hydrolases"/>
    <property type="match status" value="1"/>
</dbReference>
<dbReference type="SUPFAM" id="SSF52540">
    <property type="entry name" value="P-loop containing nucleoside triphosphate hydrolases"/>
    <property type="match status" value="1"/>
</dbReference>
<feature type="domain" description="ABC transporter" evidence="3">
    <location>
        <begin position="9"/>
        <end position="39"/>
    </location>
</feature>
<organism evidence="4 5">
    <name type="scientific">Bifidobacterium cuniculi</name>
    <dbReference type="NCBI Taxonomy" id="1688"/>
    <lineage>
        <taxon>Bacteria</taxon>
        <taxon>Bacillati</taxon>
        <taxon>Actinomycetota</taxon>
        <taxon>Actinomycetes</taxon>
        <taxon>Bifidobacteriales</taxon>
        <taxon>Bifidobacteriaceae</taxon>
        <taxon>Bifidobacterium</taxon>
    </lineage>
</organism>
<comment type="caution">
    <text evidence="4">The sequence shown here is derived from an EMBL/GenBank/DDBJ whole genome shotgun (WGS) entry which is preliminary data.</text>
</comment>
<dbReference type="AlphaFoldDB" id="A0A087AT45"/>
<keyword evidence="4" id="KW-0378">Hydrolase</keyword>
<dbReference type="InterPro" id="IPR003439">
    <property type="entry name" value="ABC_transporter-like_ATP-bd"/>
</dbReference>
<gene>
    <name evidence="4" type="ORF">BCUN_1850</name>
</gene>
<name>A0A087AT45_9BIFI</name>
<evidence type="ECO:0000313" key="4">
    <source>
        <dbReference type="EMBL" id="KFI61945.1"/>
    </source>
</evidence>
<dbReference type="EC" id="3.6.3.28" evidence="4"/>